<dbReference type="InterPro" id="IPR052929">
    <property type="entry name" value="RNase_H-like_EbsB-rel"/>
</dbReference>
<dbReference type="InterPro" id="IPR002156">
    <property type="entry name" value="RNaseH_domain"/>
</dbReference>
<dbReference type="PANTHER" id="PTHR47074:SF73">
    <property type="entry name" value="OS04G0448401 PROTEIN"/>
    <property type="match status" value="1"/>
</dbReference>
<evidence type="ECO:0000313" key="2">
    <source>
        <dbReference type="EnsemblPlants" id="TuG1812G0700000941.01.T01.cds448787"/>
    </source>
</evidence>
<proteinExistence type="predicted"/>
<dbReference type="Pfam" id="PF13456">
    <property type="entry name" value="RVT_3"/>
    <property type="match status" value="1"/>
</dbReference>
<dbReference type="GO" id="GO:0004523">
    <property type="term" value="F:RNA-DNA hybrid ribonuclease activity"/>
    <property type="evidence" value="ECO:0007669"/>
    <property type="project" value="InterPro"/>
</dbReference>
<dbReference type="SUPFAM" id="SSF53098">
    <property type="entry name" value="Ribonuclease H-like"/>
    <property type="match status" value="1"/>
</dbReference>
<dbReference type="InterPro" id="IPR044730">
    <property type="entry name" value="RNase_H-like_dom_plant"/>
</dbReference>
<evidence type="ECO:0000313" key="3">
    <source>
        <dbReference type="Proteomes" id="UP000015106"/>
    </source>
</evidence>
<keyword evidence="3" id="KW-1185">Reference proteome</keyword>
<dbReference type="GO" id="GO:0003676">
    <property type="term" value="F:nucleic acid binding"/>
    <property type="evidence" value="ECO:0007669"/>
    <property type="project" value="InterPro"/>
</dbReference>
<protein>
    <recommendedName>
        <fullName evidence="1">RNase H type-1 domain-containing protein</fullName>
    </recommendedName>
</protein>
<dbReference type="Proteomes" id="UP000015106">
    <property type="component" value="Chromosome 7"/>
</dbReference>
<evidence type="ECO:0000259" key="1">
    <source>
        <dbReference type="Pfam" id="PF13456"/>
    </source>
</evidence>
<reference evidence="2" key="2">
    <citation type="submission" date="2018-03" db="EMBL/GenBank/DDBJ databases">
        <title>The Triticum urartu genome reveals the dynamic nature of wheat genome evolution.</title>
        <authorList>
            <person name="Ling H."/>
            <person name="Ma B."/>
            <person name="Shi X."/>
            <person name="Liu H."/>
            <person name="Dong L."/>
            <person name="Sun H."/>
            <person name="Cao Y."/>
            <person name="Gao Q."/>
            <person name="Zheng S."/>
            <person name="Li Y."/>
            <person name="Yu Y."/>
            <person name="Du H."/>
            <person name="Qi M."/>
            <person name="Li Y."/>
            <person name="Yu H."/>
            <person name="Cui Y."/>
            <person name="Wang N."/>
            <person name="Chen C."/>
            <person name="Wu H."/>
            <person name="Zhao Y."/>
            <person name="Zhang J."/>
            <person name="Li Y."/>
            <person name="Zhou W."/>
            <person name="Zhang B."/>
            <person name="Hu W."/>
            <person name="Eijk M."/>
            <person name="Tang J."/>
            <person name="Witsenboer H."/>
            <person name="Zhao S."/>
            <person name="Li Z."/>
            <person name="Zhang A."/>
            <person name="Wang D."/>
            <person name="Liang C."/>
        </authorList>
    </citation>
    <scope>NUCLEOTIDE SEQUENCE [LARGE SCALE GENOMIC DNA]</scope>
    <source>
        <strain evidence="2">cv. G1812</strain>
    </source>
</reference>
<accession>A0A8R7QWR0</accession>
<name>A0A8R7QWR0_TRIUA</name>
<dbReference type="PANTHER" id="PTHR47074">
    <property type="entry name" value="BNAC02G40300D PROTEIN"/>
    <property type="match status" value="1"/>
</dbReference>
<dbReference type="Gramene" id="TuG1812G0700000941.01.T01">
    <property type="protein sequence ID" value="TuG1812G0700000941.01.T01.cds448787"/>
    <property type="gene ID" value="TuG1812G0700000941.01"/>
</dbReference>
<dbReference type="EnsemblPlants" id="TuG1812G0700000941.01.T01">
    <property type="protein sequence ID" value="TuG1812G0700000941.01.T01.cds448787"/>
    <property type="gene ID" value="TuG1812G0700000941.01"/>
</dbReference>
<reference evidence="2" key="3">
    <citation type="submission" date="2022-06" db="UniProtKB">
        <authorList>
            <consortium name="EnsemblPlants"/>
        </authorList>
    </citation>
    <scope>IDENTIFICATION</scope>
</reference>
<dbReference type="InterPro" id="IPR012337">
    <property type="entry name" value="RNaseH-like_sf"/>
</dbReference>
<dbReference type="AlphaFoldDB" id="A0A8R7QWR0"/>
<dbReference type="InterPro" id="IPR036397">
    <property type="entry name" value="RNaseH_sf"/>
</dbReference>
<sequence length="127" mass="13826">VDASVRSNRVGATSAVCQDENGLFLGSLALVIPAVDDPATLEAIACREAFALAQDLHIQNFVISSDSKQVVADIVRGTRSKYGVIISENTSLENMFQYNFIFTDRDVNYEAHNLAKYSLSLGRGCHV</sequence>
<dbReference type="Gene3D" id="3.30.420.10">
    <property type="entry name" value="Ribonuclease H-like superfamily/Ribonuclease H"/>
    <property type="match status" value="1"/>
</dbReference>
<dbReference type="CDD" id="cd06222">
    <property type="entry name" value="RNase_H_like"/>
    <property type="match status" value="1"/>
</dbReference>
<organism evidence="2 3">
    <name type="scientific">Triticum urartu</name>
    <name type="common">Red wild einkorn</name>
    <name type="synonym">Crithodium urartu</name>
    <dbReference type="NCBI Taxonomy" id="4572"/>
    <lineage>
        <taxon>Eukaryota</taxon>
        <taxon>Viridiplantae</taxon>
        <taxon>Streptophyta</taxon>
        <taxon>Embryophyta</taxon>
        <taxon>Tracheophyta</taxon>
        <taxon>Spermatophyta</taxon>
        <taxon>Magnoliopsida</taxon>
        <taxon>Liliopsida</taxon>
        <taxon>Poales</taxon>
        <taxon>Poaceae</taxon>
        <taxon>BOP clade</taxon>
        <taxon>Pooideae</taxon>
        <taxon>Triticodae</taxon>
        <taxon>Triticeae</taxon>
        <taxon>Triticinae</taxon>
        <taxon>Triticum</taxon>
    </lineage>
</organism>
<reference evidence="3" key="1">
    <citation type="journal article" date="2013" name="Nature">
        <title>Draft genome of the wheat A-genome progenitor Triticum urartu.</title>
        <authorList>
            <person name="Ling H.Q."/>
            <person name="Zhao S."/>
            <person name="Liu D."/>
            <person name="Wang J."/>
            <person name="Sun H."/>
            <person name="Zhang C."/>
            <person name="Fan H."/>
            <person name="Li D."/>
            <person name="Dong L."/>
            <person name="Tao Y."/>
            <person name="Gao C."/>
            <person name="Wu H."/>
            <person name="Li Y."/>
            <person name="Cui Y."/>
            <person name="Guo X."/>
            <person name="Zheng S."/>
            <person name="Wang B."/>
            <person name="Yu K."/>
            <person name="Liang Q."/>
            <person name="Yang W."/>
            <person name="Lou X."/>
            <person name="Chen J."/>
            <person name="Feng M."/>
            <person name="Jian J."/>
            <person name="Zhang X."/>
            <person name="Luo G."/>
            <person name="Jiang Y."/>
            <person name="Liu J."/>
            <person name="Wang Z."/>
            <person name="Sha Y."/>
            <person name="Zhang B."/>
            <person name="Wu H."/>
            <person name="Tang D."/>
            <person name="Shen Q."/>
            <person name="Xue P."/>
            <person name="Zou S."/>
            <person name="Wang X."/>
            <person name="Liu X."/>
            <person name="Wang F."/>
            <person name="Yang Y."/>
            <person name="An X."/>
            <person name="Dong Z."/>
            <person name="Zhang K."/>
            <person name="Zhang X."/>
            <person name="Luo M.C."/>
            <person name="Dvorak J."/>
            <person name="Tong Y."/>
            <person name="Wang J."/>
            <person name="Yang H."/>
            <person name="Li Z."/>
            <person name="Wang D."/>
            <person name="Zhang A."/>
            <person name="Wang J."/>
        </authorList>
    </citation>
    <scope>NUCLEOTIDE SEQUENCE</scope>
    <source>
        <strain evidence="3">cv. G1812</strain>
    </source>
</reference>
<feature type="domain" description="RNase H type-1" evidence="1">
    <location>
        <begin position="2"/>
        <end position="117"/>
    </location>
</feature>